<dbReference type="Gene3D" id="1.10.10.10">
    <property type="entry name" value="Winged helix-like DNA-binding domain superfamily/Winged helix DNA-binding domain"/>
    <property type="match status" value="1"/>
</dbReference>
<dbReference type="Pfam" id="PF00196">
    <property type="entry name" value="GerE"/>
    <property type="match status" value="1"/>
</dbReference>
<accession>A0ABU3YDE9</accession>
<feature type="domain" description="HTH luxR-type" evidence="1">
    <location>
        <begin position="72"/>
        <end position="110"/>
    </location>
</feature>
<evidence type="ECO:0000259" key="1">
    <source>
        <dbReference type="Pfam" id="PF00196"/>
    </source>
</evidence>
<evidence type="ECO:0000313" key="3">
    <source>
        <dbReference type="Proteomes" id="UP001273531"/>
    </source>
</evidence>
<dbReference type="EMBL" id="JAWJEJ010000002">
    <property type="protein sequence ID" value="MDV3459203.1"/>
    <property type="molecule type" value="Genomic_DNA"/>
</dbReference>
<comment type="caution">
    <text evidence="2">The sequence shown here is derived from an EMBL/GenBank/DDBJ whole genome shotgun (WGS) entry which is preliminary data.</text>
</comment>
<dbReference type="InterPro" id="IPR016032">
    <property type="entry name" value="Sig_transdc_resp-reg_C-effctor"/>
</dbReference>
<evidence type="ECO:0000313" key="2">
    <source>
        <dbReference type="EMBL" id="MDV3459203.1"/>
    </source>
</evidence>
<sequence>MGPGISAPSTSLIAFKVGETLNAFPDLRNNDQALADEGSDPFGRTRPRVADRKDVRLQGSIFGGSADRLACYTNKQIAWRLGVSTDTIKANPKQLFAKLRVDDRTRAVTAAGRRVFIEN</sequence>
<organism evidence="2 3">
    <name type="scientific">Sphingomonas agrestis</name>
    <dbReference type="NCBI Taxonomy" id="3080540"/>
    <lineage>
        <taxon>Bacteria</taxon>
        <taxon>Pseudomonadati</taxon>
        <taxon>Pseudomonadota</taxon>
        <taxon>Alphaproteobacteria</taxon>
        <taxon>Sphingomonadales</taxon>
        <taxon>Sphingomonadaceae</taxon>
        <taxon>Sphingomonas</taxon>
    </lineage>
</organism>
<gene>
    <name evidence="2" type="ORF">RZN05_19560</name>
</gene>
<protein>
    <submittedName>
        <fullName evidence="2">LuxR C-terminal-related transcriptional regulator</fullName>
    </submittedName>
</protein>
<dbReference type="RefSeq" id="WP_317228357.1">
    <property type="nucleotide sequence ID" value="NZ_JAWJEJ010000002.1"/>
</dbReference>
<keyword evidence="3" id="KW-1185">Reference proteome</keyword>
<name>A0ABU3YDE9_9SPHN</name>
<proteinExistence type="predicted"/>
<dbReference type="InterPro" id="IPR036388">
    <property type="entry name" value="WH-like_DNA-bd_sf"/>
</dbReference>
<reference evidence="2 3" key="1">
    <citation type="submission" date="2023-10" db="EMBL/GenBank/DDBJ databases">
        <title>Sphingomonas sp. HF-S4 16S ribosomal RNA gene Genome sequencing and assembly.</title>
        <authorList>
            <person name="Lee H."/>
        </authorList>
    </citation>
    <scope>NUCLEOTIDE SEQUENCE [LARGE SCALE GENOMIC DNA]</scope>
    <source>
        <strain evidence="2 3">HF-S4</strain>
    </source>
</reference>
<dbReference type="SUPFAM" id="SSF46894">
    <property type="entry name" value="C-terminal effector domain of the bipartite response regulators"/>
    <property type="match status" value="1"/>
</dbReference>
<dbReference type="InterPro" id="IPR000792">
    <property type="entry name" value="Tscrpt_reg_LuxR_C"/>
</dbReference>
<dbReference type="Proteomes" id="UP001273531">
    <property type="component" value="Unassembled WGS sequence"/>
</dbReference>